<reference evidence="2" key="1">
    <citation type="submission" date="2023-07" db="EMBL/GenBank/DDBJ databases">
        <title>The genome sequence of Rhodocytophaga aerolata KACC 12507.</title>
        <authorList>
            <person name="Zhang X."/>
        </authorList>
    </citation>
    <scope>NUCLEOTIDE SEQUENCE</scope>
    <source>
        <strain evidence="2">KACC 12507</strain>
    </source>
</reference>
<feature type="transmembrane region" description="Helical" evidence="1">
    <location>
        <begin position="148"/>
        <end position="170"/>
    </location>
</feature>
<feature type="transmembrane region" description="Helical" evidence="1">
    <location>
        <begin position="84"/>
        <end position="102"/>
    </location>
</feature>
<proteinExistence type="predicted"/>
<dbReference type="RefSeq" id="WP_302039006.1">
    <property type="nucleotide sequence ID" value="NZ_JAUKPO010000010.1"/>
</dbReference>
<feature type="transmembrane region" description="Helical" evidence="1">
    <location>
        <begin position="182"/>
        <end position="206"/>
    </location>
</feature>
<keyword evidence="1" id="KW-0812">Transmembrane</keyword>
<organism evidence="2 3">
    <name type="scientific">Rhodocytophaga aerolata</name>
    <dbReference type="NCBI Taxonomy" id="455078"/>
    <lineage>
        <taxon>Bacteria</taxon>
        <taxon>Pseudomonadati</taxon>
        <taxon>Bacteroidota</taxon>
        <taxon>Cytophagia</taxon>
        <taxon>Cytophagales</taxon>
        <taxon>Rhodocytophagaceae</taxon>
        <taxon>Rhodocytophaga</taxon>
    </lineage>
</organism>
<dbReference type="EMBL" id="JAUKPO010000010">
    <property type="protein sequence ID" value="MDO1448205.1"/>
    <property type="molecule type" value="Genomic_DNA"/>
</dbReference>
<sequence length="427" mass="48793">MQAIRSSDNLLFRRWALLSFFWFVVAGSMGAFLRLQLFNPVVDINYKHFLHGHSHLAFLGWVFNALFVSLIYAYIPAHVKRYQLLFWLLQVSVLGMLISFPIQGYKAISITFSTLHIFLSYWFTYQFLKDVRRETALTQKHLFSLPFVQWSLFFMVLSSIGPFALGAIIANGLAGTSYYQLAIYFYLHFQYDGWFTFAVFGLFFWWLEQYKVPLSQNLVNSFLRLMAFSCLSGYAISTLWTHPPFWVYGLAALAAISQPVALLLFVRLIYPERQRLKILLGKLVFYLTVFASLAFGIKTIMQLFSTLPAIADLAYMVRSFTIGYLHLIFLGMVTVFLIAWFSKLGFLTLSHRFSGAGIILLLLGFTGSEVYLFLQPLFFMYGLGAIPSYFSTLFIFSILMPVGAALLLATAVVSHKPTKTPAHFSVT</sequence>
<dbReference type="InterPro" id="IPR036927">
    <property type="entry name" value="Cyt_c_oxase-like_su1_sf"/>
</dbReference>
<protein>
    <recommendedName>
        <fullName evidence="4">Cbb3-type cytochrome c oxidase subunit I</fullName>
    </recommendedName>
</protein>
<feature type="transmembrane region" description="Helical" evidence="1">
    <location>
        <begin position="353"/>
        <end position="374"/>
    </location>
</feature>
<feature type="transmembrane region" description="Helical" evidence="1">
    <location>
        <begin position="108"/>
        <end position="128"/>
    </location>
</feature>
<keyword evidence="1" id="KW-1133">Transmembrane helix</keyword>
<keyword evidence="3" id="KW-1185">Reference proteome</keyword>
<dbReference type="Gene3D" id="1.20.210.10">
    <property type="entry name" value="Cytochrome c oxidase-like, subunit I domain"/>
    <property type="match status" value="1"/>
</dbReference>
<evidence type="ECO:0000313" key="3">
    <source>
        <dbReference type="Proteomes" id="UP001168528"/>
    </source>
</evidence>
<feature type="transmembrane region" description="Helical" evidence="1">
    <location>
        <begin position="55"/>
        <end position="75"/>
    </location>
</feature>
<name>A0ABT8R7X5_9BACT</name>
<accession>A0ABT8R7X5</accession>
<evidence type="ECO:0000313" key="2">
    <source>
        <dbReference type="EMBL" id="MDO1448205.1"/>
    </source>
</evidence>
<evidence type="ECO:0008006" key="4">
    <source>
        <dbReference type="Google" id="ProtNLM"/>
    </source>
</evidence>
<gene>
    <name evidence="2" type="ORF">Q0590_18165</name>
</gene>
<dbReference type="Proteomes" id="UP001168528">
    <property type="component" value="Unassembled WGS sequence"/>
</dbReference>
<feature type="transmembrane region" description="Helical" evidence="1">
    <location>
        <begin position="321"/>
        <end position="341"/>
    </location>
</feature>
<feature type="transmembrane region" description="Helical" evidence="1">
    <location>
        <begin position="218"/>
        <end position="240"/>
    </location>
</feature>
<feature type="transmembrane region" description="Helical" evidence="1">
    <location>
        <begin position="12"/>
        <end position="35"/>
    </location>
</feature>
<comment type="caution">
    <text evidence="2">The sequence shown here is derived from an EMBL/GenBank/DDBJ whole genome shotgun (WGS) entry which is preliminary data.</text>
</comment>
<feature type="transmembrane region" description="Helical" evidence="1">
    <location>
        <begin position="386"/>
        <end position="409"/>
    </location>
</feature>
<keyword evidence="1" id="KW-0472">Membrane</keyword>
<feature type="transmembrane region" description="Helical" evidence="1">
    <location>
        <begin position="278"/>
        <end position="301"/>
    </location>
</feature>
<feature type="transmembrane region" description="Helical" evidence="1">
    <location>
        <begin position="246"/>
        <end position="266"/>
    </location>
</feature>
<evidence type="ECO:0000256" key="1">
    <source>
        <dbReference type="SAM" id="Phobius"/>
    </source>
</evidence>